<evidence type="ECO:0000256" key="2">
    <source>
        <dbReference type="ARBA" id="ARBA00011903"/>
    </source>
</evidence>
<evidence type="ECO:0000256" key="6">
    <source>
        <dbReference type="ARBA" id="ARBA00022840"/>
    </source>
</evidence>
<name>A0A2S2E352_9ALTE</name>
<keyword evidence="6" id="KW-0067">ATP-binding</keyword>
<feature type="domain" description="AAA" evidence="10">
    <location>
        <begin position="98"/>
        <end position="253"/>
    </location>
</feature>
<dbReference type="Gene3D" id="3.40.50.300">
    <property type="entry name" value="P-loop containing nucleotide triphosphate hydrolases"/>
    <property type="match status" value="1"/>
</dbReference>
<evidence type="ECO:0000259" key="10">
    <source>
        <dbReference type="Pfam" id="PF13614"/>
    </source>
</evidence>
<dbReference type="EC" id="2.7.10.2" evidence="2"/>
<dbReference type="PANTHER" id="PTHR32309:SF13">
    <property type="entry name" value="FERRIC ENTEROBACTIN TRANSPORT PROTEIN FEPE"/>
    <property type="match status" value="1"/>
</dbReference>
<dbReference type="GO" id="GO:0005886">
    <property type="term" value="C:plasma membrane"/>
    <property type="evidence" value="ECO:0007669"/>
    <property type="project" value="TreeGrafter"/>
</dbReference>
<dbReference type="InterPro" id="IPR005702">
    <property type="entry name" value="Wzc-like_C"/>
</dbReference>
<evidence type="ECO:0000313" key="11">
    <source>
        <dbReference type="EMBL" id="AWL11680.1"/>
    </source>
</evidence>
<dbReference type="CDD" id="cd05387">
    <property type="entry name" value="BY-kinase"/>
    <property type="match status" value="1"/>
</dbReference>
<keyword evidence="11" id="KW-0675">Receptor</keyword>
<keyword evidence="5 11" id="KW-0418">Kinase</keyword>
<dbReference type="RefSeq" id="WP_109339305.1">
    <property type="nucleotide sequence ID" value="NZ_CP029347.1"/>
</dbReference>
<sequence>MSTIEEALKKHASTSVEDESESQTAAPVDKKHPSRSASVKQEESPQVHIPLEDLERQGYVSVLGNRCAINEEFRGIKQKVLSNAFGPLSKSLPNANLIMISSATASEGKSFCALNLALSIALEQDKTVLLVDCDVLNPSLDKKMQIKPKQGLIEYLSSEADDVQDIIHLTNLEKLRFITAGRQHHLSSELLASEKMAQLAEEFVSRYPDRLVIMDCPPLLGINETSVLSTLAGQILIVVEEGRSAMANIKTAVSSLDRNKAIGFVLNKSTQPDNSNYGYGYGYSYGR</sequence>
<keyword evidence="3 11" id="KW-0808">Transferase</keyword>
<dbReference type="KEGG" id="salh:HMF8227_01199"/>
<evidence type="ECO:0000256" key="1">
    <source>
        <dbReference type="ARBA" id="ARBA00007316"/>
    </source>
</evidence>
<proteinExistence type="inferred from homology"/>
<dbReference type="InterPro" id="IPR027417">
    <property type="entry name" value="P-loop_NTPase"/>
</dbReference>
<dbReference type="InterPro" id="IPR025669">
    <property type="entry name" value="AAA_dom"/>
</dbReference>
<evidence type="ECO:0000256" key="5">
    <source>
        <dbReference type="ARBA" id="ARBA00022777"/>
    </source>
</evidence>
<dbReference type="SUPFAM" id="SSF52540">
    <property type="entry name" value="P-loop containing nucleoside triphosphate hydrolases"/>
    <property type="match status" value="1"/>
</dbReference>
<keyword evidence="7 11" id="KW-0829">Tyrosine-protein kinase</keyword>
<gene>
    <name evidence="11" type="ORF">HMF8227_01199</name>
</gene>
<evidence type="ECO:0000256" key="4">
    <source>
        <dbReference type="ARBA" id="ARBA00022741"/>
    </source>
</evidence>
<reference evidence="11 12" key="1">
    <citation type="submission" date="2018-05" db="EMBL/GenBank/DDBJ databases">
        <title>Salinimonas sp. HMF8227 Genome sequencing and assembly.</title>
        <authorList>
            <person name="Kang H."/>
            <person name="Kang J."/>
            <person name="Cha I."/>
            <person name="Kim H."/>
            <person name="Joh K."/>
        </authorList>
    </citation>
    <scope>NUCLEOTIDE SEQUENCE [LARGE SCALE GENOMIC DNA]</scope>
    <source>
        <strain evidence="11 12">HMF8227</strain>
    </source>
</reference>
<evidence type="ECO:0000256" key="9">
    <source>
        <dbReference type="SAM" id="MobiDB-lite"/>
    </source>
</evidence>
<dbReference type="GO" id="GO:0004714">
    <property type="term" value="F:transmembrane receptor protein tyrosine kinase activity"/>
    <property type="evidence" value="ECO:0007669"/>
    <property type="project" value="UniProtKB-EC"/>
</dbReference>
<comment type="catalytic activity">
    <reaction evidence="8">
        <text>L-tyrosyl-[protein] + ATP = O-phospho-L-tyrosyl-[protein] + ADP + H(+)</text>
        <dbReference type="Rhea" id="RHEA:10596"/>
        <dbReference type="Rhea" id="RHEA-COMP:10136"/>
        <dbReference type="Rhea" id="RHEA-COMP:20101"/>
        <dbReference type="ChEBI" id="CHEBI:15378"/>
        <dbReference type="ChEBI" id="CHEBI:30616"/>
        <dbReference type="ChEBI" id="CHEBI:46858"/>
        <dbReference type="ChEBI" id="CHEBI:61978"/>
        <dbReference type="ChEBI" id="CHEBI:456216"/>
        <dbReference type="EC" id="2.7.10.2"/>
    </reaction>
</comment>
<keyword evidence="12" id="KW-1185">Reference proteome</keyword>
<dbReference type="Proteomes" id="UP000245728">
    <property type="component" value="Chromosome"/>
</dbReference>
<evidence type="ECO:0000256" key="8">
    <source>
        <dbReference type="ARBA" id="ARBA00051245"/>
    </source>
</evidence>
<evidence type="ECO:0000313" key="12">
    <source>
        <dbReference type="Proteomes" id="UP000245728"/>
    </source>
</evidence>
<dbReference type="AlphaFoldDB" id="A0A2S2E352"/>
<dbReference type="InterPro" id="IPR050445">
    <property type="entry name" value="Bact_polysacc_biosynth/exp"/>
</dbReference>
<dbReference type="OrthoDB" id="9775724at2"/>
<dbReference type="EMBL" id="CP029347">
    <property type="protein sequence ID" value="AWL11680.1"/>
    <property type="molecule type" value="Genomic_DNA"/>
</dbReference>
<keyword evidence="4" id="KW-0547">Nucleotide-binding</keyword>
<feature type="region of interest" description="Disordered" evidence="9">
    <location>
        <begin position="1"/>
        <end position="47"/>
    </location>
</feature>
<dbReference type="PANTHER" id="PTHR32309">
    <property type="entry name" value="TYROSINE-PROTEIN KINASE"/>
    <property type="match status" value="1"/>
</dbReference>
<evidence type="ECO:0000256" key="3">
    <source>
        <dbReference type="ARBA" id="ARBA00022679"/>
    </source>
</evidence>
<evidence type="ECO:0000256" key="7">
    <source>
        <dbReference type="ARBA" id="ARBA00023137"/>
    </source>
</evidence>
<dbReference type="Pfam" id="PF13614">
    <property type="entry name" value="AAA_31"/>
    <property type="match status" value="1"/>
</dbReference>
<dbReference type="NCBIfam" id="TIGR03018">
    <property type="entry name" value="pepcterm_TyrKin"/>
    <property type="match status" value="1"/>
</dbReference>
<organism evidence="11 12">
    <name type="scientific">Saliniradius amylolyticus</name>
    <dbReference type="NCBI Taxonomy" id="2183582"/>
    <lineage>
        <taxon>Bacteria</taxon>
        <taxon>Pseudomonadati</taxon>
        <taxon>Pseudomonadota</taxon>
        <taxon>Gammaproteobacteria</taxon>
        <taxon>Alteromonadales</taxon>
        <taxon>Alteromonadaceae</taxon>
        <taxon>Saliniradius</taxon>
    </lineage>
</organism>
<accession>A0A2S2E352</accession>
<comment type="similarity">
    <text evidence="1">Belongs to the CpsD/CapB family.</text>
</comment>
<protein>
    <recommendedName>
        <fullName evidence="2">non-specific protein-tyrosine kinase</fullName>
        <ecNumber evidence="2">2.7.10.2</ecNumber>
    </recommendedName>
</protein>